<keyword evidence="3" id="KW-0472">Membrane</keyword>
<name>A0ABW3KC02_9GAMM</name>
<feature type="coiled-coil region" evidence="1">
    <location>
        <begin position="50"/>
        <end position="110"/>
    </location>
</feature>
<accession>A0ABW3KC02</accession>
<dbReference type="EMBL" id="JBHTJS010000002">
    <property type="protein sequence ID" value="MFD1006650.1"/>
    <property type="molecule type" value="Genomic_DNA"/>
</dbReference>
<evidence type="ECO:0000256" key="2">
    <source>
        <dbReference type="SAM" id="MobiDB-lite"/>
    </source>
</evidence>
<comment type="caution">
    <text evidence="4">The sequence shown here is derived from an EMBL/GenBank/DDBJ whole genome shotgun (WGS) entry which is preliminary data.</text>
</comment>
<proteinExistence type="predicted"/>
<feature type="transmembrane region" description="Helical" evidence="3">
    <location>
        <begin position="24"/>
        <end position="42"/>
    </location>
</feature>
<evidence type="ECO:0000256" key="3">
    <source>
        <dbReference type="SAM" id="Phobius"/>
    </source>
</evidence>
<evidence type="ECO:0000313" key="5">
    <source>
        <dbReference type="Proteomes" id="UP001597048"/>
    </source>
</evidence>
<dbReference type="RefSeq" id="WP_379556577.1">
    <property type="nucleotide sequence ID" value="NZ_JBHTJS010000002.1"/>
</dbReference>
<reference evidence="5" key="1">
    <citation type="journal article" date="2019" name="Int. J. Syst. Evol. Microbiol.">
        <title>The Global Catalogue of Microorganisms (GCM) 10K type strain sequencing project: providing services to taxonomists for standard genome sequencing and annotation.</title>
        <authorList>
            <consortium name="The Broad Institute Genomics Platform"/>
            <consortium name="The Broad Institute Genome Sequencing Center for Infectious Disease"/>
            <person name="Wu L."/>
            <person name="Ma J."/>
        </authorList>
    </citation>
    <scope>NUCLEOTIDE SEQUENCE [LARGE SCALE GENOMIC DNA]</scope>
    <source>
        <strain evidence="5">CCUG 60525</strain>
    </source>
</reference>
<protein>
    <submittedName>
        <fullName evidence="4">MSHA biogenesis protein MshJ</fullName>
    </submittedName>
</protein>
<keyword evidence="3" id="KW-0812">Transmembrane</keyword>
<evidence type="ECO:0000313" key="4">
    <source>
        <dbReference type="EMBL" id="MFD1006650.1"/>
    </source>
</evidence>
<sequence>MSAIKQQIEDLHSRFIALSQRERWLVLGACWALVAWLGLVLYESTLEASVEQYQTEQQALTRQLAEQEQIKVEMSQGIAKLSNNDNAQQLARLNRRLSQLNDNVDERMRTLVEPEQMSGLLLTMLEQSKGLELLELSNQPPQRLNPSTSTNENSQQSDQEYSEPLYRHDISLLLSGSYMELLDYVKQLEQLSGRIFWRGLEFELETYPDASIRLDFFTISQYKELLRG</sequence>
<dbReference type="Proteomes" id="UP001597048">
    <property type="component" value="Unassembled WGS sequence"/>
</dbReference>
<gene>
    <name evidence="4" type="ORF">ACFQ1C_00505</name>
</gene>
<feature type="region of interest" description="Disordered" evidence="2">
    <location>
        <begin position="138"/>
        <end position="162"/>
    </location>
</feature>
<keyword evidence="5" id="KW-1185">Reference proteome</keyword>
<feature type="compositionally biased region" description="Polar residues" evidence="2">
    <location>
        <begin position="138"/>
        <end position="159"/>
    </location>
</feature>
<evidence type="ECO:0000256" key="1">
    <source>
        <dbReference type="SAM" id="Coils"/>
    </source>
</evidence>
<organism evidence="4 5">
    <name type="scientific">Oceanisphaera ostreae</name>
    <dbReference type="NCBI Taxonomy" id="914151"/>
    <lineage>
        <taxon>Bacteria</taxon>
        <taxon>Pseudomonadati</taxon>
        <taxon>Pseudomonadota</taxon>
        <taxon>Gammaproteobacteria</taxon>
        <taxon>Aeromonadales</taxon>
        <taxon>Aeromonadaceae</taxon>
        <taxon>Oceanisphaera</taxon>
    </lineage>
</organism>
<keyword evidence="1" id="KW-0175">Coiled coil</keyword>
<keyword evidence="3" id="KW-1133">Transmembrane helix</keyword>